<dbReference type="PANTHER" id="PTHR22748:SF6">
    <property type="entry name" value="DNA-(APURINIC OR APYRIMIDINIC SITE) ENDONUCLEASE"/>
    <property type="match status" value="1"/>
</dbReference>
<dbReference type="GO" id="GO:0008081">
    <property type="term" value="F:phosphoric diester hydrolase activity"/>
    <property type="evidence" value="ECO:0007669"/>
    <property type="project" value="TreeGrafter"/>
</dbReference>
<evidence type="ECO:0000256" key="4">
    <source>
        <dbReference type="ARBA" id="ARBA00022801"/>
    </source>
</evidence>
<dbReference type="GO" id="GO:0046872">
    <property type="term" value="F:metal ion binding"/>
    <property type="evidence" value="ECO:0007669"/>
    <property type="project" value="UniProtKB-KW"/>
</dbReference>
<dbReference type="InterPro" id="IPR036691">
    <property type="entry name" value="Endo/exonu/phosph_ase_sf"/>
</dbReference>
<dbReference type="GO" id="GO:0003906">
    <property type="term" value="F:DNA-(apurinic or apyrimidinic site) endonuclease activity"/>
    <property type="evidence" value="ECO:0007669"/>
    <property type="project" value="TreeGrafter"/>
</dbReference>
<dbReference type="EC" id="3.1.11.2" evidence="7"/>
<dbReference type="GO" id="GO:0006284">
    <property type="term" value="P:base-excision repair"/>
    <property type="evidence" value="ECO:0007669"/>
    <property type="project" value="TreeGrafter"/>
</dbReference>
<feature type="domain" description="Endonuclease/exonuclease/phosphatase" evidence="6">
    <location>
        <begin position="4"/>
        <end position="242"/>
    </location>
</feature>
<evidence type="ECO:0000259" key="6">
    <source>
        <dbReference type="Pfam" id="PF03372"/>
    </source>
</evidence>
<keyword evidence="5" id="KW-0460">Magnesium</keyword>
<keyword evidence="3" id="KW-0479">Metal-binding</keyword>
<evidence type="ECO:0000256" key="5">
    <source>
        <dbReference type="ARBA" id="ARBA00022842"/>
    </source>
</evidence>
<dbReference type="PROSITE" id="PS00726">
    <property type="entry name" value="AP_NUCLEASE_F1_1"/>
    <property type="match status" value="1"/>
</dbReference>
<dbReference type="AlphaFoldDB" id="A0A3B0TGX0"/>
<evidence type="ECO:0000313" key="7">
    <source>
        <dbReference type="EMBL" id="VAW13722.1"/>
    </source>
</evidence>
<gene>
    <name evidence="7" type="ORF">MNBD_BACTEROID05-124</name>
</gene>
<evidence type="ECO:0000256" key="2">
    <source>
        <dbReference type="ARBA" id="ARBA00007092"/>
    </source>
</evidence>
<dbReference type="NCBIfam" id="TIGR00195">
    <property type="entry name" value="exoDNase_III"/>
    <property type="match status" value="1"/>
</dbReference>
<comment type="similarity">
    <text evidence="2">Belongs to the DNA repair enzymes AP/ExoA family.</text>
</comment>
<dbReference type="PANTHER" id="PTHR22748">
    <property type="entry name" value="AP ENDONUCLEASE"/>
    <property type="match status" value="1"/>
</dbReference>
<protein>
    <submittedName>
        <fullName evidence="7">Exodeoxyribonuclease III</fullName>
        <ecNumber evidence="7">3.1.11.2</ecNumber>
    </submittedName>
</protein>
<proteinExistence type="inferred from homology"/>
<dbReference type="GO" id="GO:0005634">
    <property type="term" value="C:nucleus"/>
    <property type="evidence" value="ECO:0007669"/>
    <property type="project" value="TreeGrafter"/>
</dbReference>
<dbReference type="CDD" id="cd09087">
    <property type="entry name" value="Ape1-like_AP-endo"/>
    <property type="match status" value="1"/>
</dbReference>
<name>A0A3B0TGX0_9ZZZZ</name>
<accession>A0A3B0TGX0</accession>
<dbReference type="EMBL" id="UOEN01000184">
    <property type="protein sequence ID" value="VAW13722.1"/>
    <property type="molecule type" value="Genomic_DNA"/>
</dbReference>
<dbReference type="GO" id="GO:0003677">
    <property type="term" value="F:DNA binding"/>
    <property type="evidence" value="ECO:0007669"/>
    <property type="project" value="InterPro"/>
</dbReference>
<keyword evidence="4 7" id="KW-0378">Hydrolase</keyword>
<evidence type="ECO:0000256" key="1">
    <source>
        <dbReference type="ARBA" id="ARBA00001946"/>
    </source>
</evidence>
<dbReference type="GO" id="GO:0008311">
    <property type="term" value="F:double-stranded DNA 3'-5' DNA exonuclease activity"/>
    <property type="evidence" value="ECO:0007669"/>
    <property type="project" value="UniProtKB-EC"/>
</dbReference>
<dbReference type="InterPro" id="IPR004808">
    <property type="entry name" value="AP_endonuc_1"/>
</dbReference>
<organism evidence="7">
    <name type="scientific">hydrothermal vent metagenome</name>
    <dbReference type="NCBI Taxonomy" id="652676"/>
    <lineage>
        <taxon>unclassified sequences</taxon>
        <taxon>metagenomes</taxon>
        <taxon>ecological metagenomes</taxon>
    </lineage>
</organism>
<dbReference type="NCBIfam" id="TIGR00633">
    <property type="entry name" value="xth"/>
    <property type="match status" value="1"/>
</dbReference>
<comment type="cofactor">
    <cofactor evidence="1">
        <name>Mg(2+)</name>
        <dbReference type="ChEBI" id="CHEBI:18420"/>
    </cofactor>
</comment>
<evidence type="ECO:0000256" key="3">
    <source>
        <dbReference type="ARBA" id="ARBA00022723"/>
    </source>
</evidence>
<dbReference type="PROSITE" id="PS51435">
    <property type="entry name" value="AP_NUCLEASE_F1_4"/>
    <property type="match status" value="1"/>
</dbReference>
<reference evidence="7" key="1">
    <citation type="submission" date="2018-06" db="EMBL/GenBank/DDBJ databases">
        <authorList>
            <person name="Zhirakovskaya E."/>
        </authorList>
    </citation>
    <scope>NUCLEOTIDE SEQUENCE</scope>
</reference>
<sequence>MKLISWNVNGIRAAIRKGFLDFVKKENPDILCLQETKAPKEGMTIDLQGYEQIWNDAKRPGYSGTAVFSKEQPIKTILDLKIEKHDEEGRVITTEWDDFYLVNVYVPNSKRGLLRLDYRYKEWDVDFLKYLKKLEKKKPVIYCGDMNVAHKEIDLKNPKTNSKNPGFTPQERESFDNIVDSGFIDTFREFETGGGHYTWWSQMRNCRVNNVGWRIDYFGISPILRKRLKKAFILPEVMGSDHCPVGIVLD</sequence>
<dbReference type="Pfam" id="PF03372">
    <property type="entry name" value="Exo_endo_phos"/>
    <property type="match status" value="1"/>
</dbReference>
<dbReference type="InterPro" id="IPR020847">
    <property type="entry name" value="AP_endonuclease_F1_BS"/>
</dbReference>
<dbReference type="InterPro" id="IPR005135">
    <property type="entry name" value="Endo/exonuclease/phosphatase"/>
</dbReference>
<dbReference type="SUPFAM" id="SSF56219">
    <property type="entry name" value="DNase I-like"/>
    <property type="match status" value="1"/>
</dbReference>
<dbReference type="Gene3D" id="3.60.10.10">
    <property type="entry name" value="Endonuclease/exonuclease/phosphatase"/>
    <property type="match status" value="1"/>
</dbReference>